<dbReference type="HAMAP" id="MF_00772">
    <property type="entry name" value="OGT"/>
    <property type="match status" value="1"/>
</dbReference>
<dbReference type="InterPro" id="IPR008332">
    <property type="entry name" value="MethylG_MeTrfase_N"/>
</dbReference>
<dbReference type="Gene3D" id="1.10.10.10">
    <property type="entry name" value="Winged helix-like DNA-binding domain superfamily/Winged helix DNA-binding domain"/>
    <property type="match status" value="1"/>
</dbReference>
<dbReference type="EMBL" id="FQZO01000001">
    <property type="protein sequence ID" value="SHI56533.1"/>
    <property type="molecule type" value="Genomic_DNA"/>
</dbReference>
<feature type="domain" description="Methylguanine DNA methyltransferase ribonuclease-like" evidence="11">
    <location>
        <begin position="6"/>
        <end position="69"/>
    </location>
</feature>
<evidence type="ECO:0000256" key="6">
    <source>
        <dbReference type="ARBA" id="ARBA00022763"/>
    </source>
</evidence>
<comment type="function">
    <text evidence="9">Involved in the cellular defense against the biological effects of O6-methylguanine (O6-MeG) and O4-methylthymine (O4-MeT) in DNA. Repairs the methylated nucleobase in DNA by stoichiometrically transferring the methyl group to a cysteine residue in the enzyme. This is a suicide reaction: the enzyme is irreversibly inactivated.</text>
</comment>
<dbReference type="AlphaFoldDB" id="A0A1M6C6H0"/>
<dbReference type="InterPro" id="IPR036388">
    <property type="entry name" value="WH-like_DNA-bd_sf"/>
</dbReference>
<dbReference type="InterPro" id="IPR014048">
    <property type="entry name" value="MethylDNA_cys_MeTrfase_DNA-bd"/>
</dbReference>
<dbReference type="GO" id="GO:0032259">
    <property type="term" value="P:methylation"/>
    <property type="evidence" value="ECO:0007669"/>
    <property type="project" value="UniProtKB-KW"/>
</dbReference>
<dbReference type="InterPro" id="IPR023546">
    <property type="entry name" value="MGMT"/>
</dbReference>
<comment type="catalytic activity">
    <reaction evidence="8 9">
        <text>a 6-O-methyl-2'-deoxyguanosine in DNA + L-cysteinyl-[protein] = S-methyl-L-cysteinyl-[protein] + a 2'-deoxyguanosine in DNA</text>
        <dbReference type="Rhea" id="RHEA:24000"/>
        <dbReference type="Rhea" id="RHEA-COMP:10131"/>
        <dbReference type="Rhea" id="RHEA-COMP:10132"/>
        <dbReference type="Rhea" id="RHEA-COMP:11367"/>
        <dbReference type="Rhea" id="RHEA-COMP:11368"/>
        <dbReference type="ChEBI" id="CHEBI:29950"/>
        <dbReference type="ChEBI" id="CHEBI:82612"/>
        <dbReference type="ChEBI" id="CHEBI:85445"/>
        <dbReference type="ChEBI" id="CHEBI:85448"/>
        <dbReference type="EC" id="2.1.1.63"/>
    </reaction>
</comment>
<feature type="domain" description="Methylated-DNA-[protein]-cysteine S-methyltransferase DNA binding" evidence="10">
    <location>
        <begin position="74"/>
        <end position="153"/>
    </location>
</feature>
<dbReference type="PANTHER" id="PTHR10815">
    <property type="entry name" value="METHYLATED-DNA--PROTEIN-CYSTEINE METHYLTRANSFERASE"/>
    <property type="match status" value="1"/>
</dbReference>
<dbReference type="EC" id="2.1.1.63" evidence="9"/>
<dbReference type="STRING" id="1121298.SAMN05444401_1016"/>
<keyword evidence="13" id="KW-1185">Reference proteome</keyword>
<dbReference type="GO" id="GO:0005737">
    <property type="term" value="C:cytoplasm"/>
    <property type="evidence" value="ECO:0007669"/>
    <property type="project" value="UniProtKB-SubCell"/>
</dbReference>
<name>A0A1M6C6H0_9CLOT</name>
<dbReference type="InterPro" id="IPR036217">
    <property type="entry name" value="MethylDNA_cys_MeTrfase_DNAb"/>
</dbReference>
<dbReference type="InterPro" id="IPR001497">
    <property type="entry name" value="MethylDNA_cys_MeTrfase_AS"/>
</dbReference>
<feature type="active site" description="Nucleophile; methyl group acceptor" evidence="9">
    <location>
        <position position="125"/>
    </location>
</feature>
<evidence type="ECO:0000256" key="3">
    <source>
        <dbReference type="ARBA" id="ARBA00022490"/>
    </source>
</evidence>
<dbReference type="GO" id="GO:0003908">
    <property type="term" value="F:methylated-DNA-[protein]-cysteine S-methyltransferase activity"/>
    <property type="evidence" value="ECO:0007669"/>
    <property type="project" value="UniProtKB-UniRule"/>
</dbReference>
<gene>
    <name evidence="12" type="ORF">SAMN05444401_1016</name>
</gene>
<evidence type="ECO:0000259" key="11">
    <source>
        <dbReference type="Pfam" id="PF02870"/>
    </source>
</evidence>
<evidence type="ECO:0000313" key="13">
    <source>
        <dbReference type="Proteomes" id="UP000184080"/>
    </source>
</evidence>
<evidence type="ECO:0000256" key="8">
    <source>
        <dbReference type="ARBA" id="ARBA00049348"/>
    </source>
</evidence>
<dbReference type="InterPro" id="IPR036631">
    <property type="entry name" value="MGMT_N_sf"/>
</dbReference>
<keyword evidence="4 9" id="KW-0489">Methyltransferase</keyword>
<dbReference type="CDD" id="cd06445">
    <property type="entry name" value="ATase"/>
    <property type="match status" value="1"/>
</dbReference>
<evidence type="ECO:0000256" key="9">
    <source>
        <dbReference type="HAMAP-Rule" id="MF_00772"/>
    </source>
</evidence>
<dbReference type="SUPFAM" id="SSF46767">
    <property type="entry name" value="Methylated DNA-protein cysteine methyltransferase, C-terminal domain"/>
    <property type="match status" value="1"/>
</dbReference>
<dbReference type="Gene3D" id="3.30.160.70">
    <property type="entry name" value="Methylated DNA-protein cysteine methyltransferase domain"/>
    <property type="match status" value="1"/>
</dbReference>
<dbReference type="FunFam" id="1.10.10.10:FF:000214">
    <property type="entry name" value="Methylated-DNA--protein-cysteine methyltransferase"/>
    <property type="match status" value="1"/>
</dbReference>
<dbReference type="RefSeq" id="WP_073004221.1">
    <property type="nucleotide sequence ID" value="NZ_FQZO01000001.1"/>
</dbReference>
<organism evidence="12 13">
    <name type="scientific">Clostridium amylolyticum</name>
    <dbReference type="NCBI Taxonomy" id="1121298"/>
    <lineage>
        <taxon>Bacteria</taxon>
        <taxon>Bacillati</taxon>
        <taxon>Bacillota</taxon>
        <taxon>Clostridia</taxon>
        <taxon>Eubacteriales</taxon>
        <taxon>Clostridiaceae</taxon>
        <taxon>Clostridium</taxon>
    </lineage>
</organism>
<evidence type="ECO:0000259" key="10">
    <source>
        <dbReference type="Pfam" id="PF01035"/>
    </source>
</evidence>
<dbReference type="GO" id="GO:0006307">
    <property type="term" value="P:DNA alkylation repair"/>
    <property type="evidence" value="ECO:0007669"/>
    <property type="project" value="UniProtKB-UniRule"/>
</dbReference>
<evidence type="ECO:0000256" key="1">
    <source>
        <dbReference type="ARBA" id="ARBA00001286"/>
    </source>
</evidence>
<evidence type="ECO:0000256" key="7">
    <source>
        <dbReference type="ARBA" id="ARBA00023204"/>
    </source>
</evidence>
<sequence length="158" mass="17840">MMCIFFYKTDIGEIAIQENEGSICAMYFEGETLPSDLDIIETPVLKEAAYELNKYLKGELKEFSLPLKLLTGTDFMKEIWQVLKEIPYGQTYTYKQVAEKINRPKAARAVGLACNRNPIPIFIPCHRVIGSNGNLTGYLGGVHIKEKLLSLEKSSKML</sequence>
<keyword evidence="5 9" id="KW-0808">Transferase</keyword>
<reference evidence="12 13" key="1">
    <citation type="submission" date="2016-11" db="EMBL/GenBank/DDBJ databases">
        <authorList>
            <person name="Jaros S."/>
            <person name="Januszkiewicz K."/>
            <person name="Wedrychowicz H."/>
        </authorList>
    </citation>
    <scope>NUCLEOTIDE SEQUENCE [LARGE SCALE GENOMIC DNA]</scope>
    <source>
        <strain evidence="12 13">DSM 21864</strain>
    </source>
</reference>
<dbReference type="Pfam" id="PF01035">
    <property type="entry name" value="DNA_binding_1"/>
    <property type="match status" value="1"/>
</dbReference>
<dbReference type="SUPFAM" id="SSF53155">
    <property type="entry name" value="Methylated DNA-protein cysteine methyltransferase domain"/>
    <property type="match status" value="1"/>
</dbReference>
<evidence type="ECO:0000256" key="4">
    <source>
        <dbReference type="ARBA" id="ARBA00022603"/>
    </source>
</evidence>
<proteinExistence type="inferred from homology"/>
<comment type="catalytic activity">
    <reaction evidence="1 9">
        <text>a 4-O-methyl-thymidine in DNA + L-cysteinyl-[protein] = a thymidine in DNA + S-methyl-L-cysteinyl-[protein]</text>
        <dbReference type="Rhea" id="RHEA:53428"/>
        <dbReference type="Rhea" id="RHEA-COMP:10131"/>
        <dbReference type="Rhea" id="RHEA-COMP:10132"/>
        <dbReference type="Rhea" id="RHEA-COMP:13555"/>
        <dbReference type="Rhea" id="RHEA-COMP:13556"/>
        <dbReference type="ChEBI" id="CHEBI:29950"/>
        <dbReference type="ChEBI" id="CHEBI:82612"/>
        <dbReference type="ChEBI" id="CHEBI:137386"/>
        <dbReference type="ChEBI" id="CHEBI:137387"/>
        <dbReference type="EC" id="2.1.1.63"/>
    </reaction>
</comment>
<comment type="subcellular location">
    <subcellularLocation>
        <location evidence="9">Cytoplasm</location>
    </subcellularLocation>
</comment>
<keyword evidence="6 9" id="KW-0227">DNA damage</keyword>
<keyword evidence="7 9" id="KW-0234">DNA repair</keyword>
<keyword evidence="3 9" id="KW-0963">Cytoplasm</keyword>
<comment type="miscellaneous">
    <text evidence="9">This enzyme catalyzes only one turnover and therefore is not strictly catalytic. According to one definition, an enzyme is a biocatalyst that acts repeatedly and over many reaction cycles.</text>
</comment>
<dbReference type="PROSITE" id="PS00374">
    <property type="entry name" value="MGMT"/>
    <property type="match status" value="1"/>
</dbReference>
<dbReference type="Pfam" id="PF02870">
    <property type="entry name" value="Methyltransf_1N"/>
    <property type="match status" value="1"/>
</dbReference>
<accession>A0A1M6C6H0</accession>
<comment type="similarity">
    <text evidence="2 9">Belongs to the MGMT family.</text>
</comment>
<dbReference type="NCBIfam" id="TIGR00589">
    <property type="entry name" value="ogt"/>
    <property type="match status" value="1"/>
</dbReference>
<evidence type="ECO:0000256" key="2">
    <source>
        <dbReference type="ARBA" id="ARBA00008711"/>
    </source>
</evidence>
<evidence type="ECO:0000256" key="5">
    <source>
        <dbReference type="ARBA" id="ARBA00022679"/>
    </source>
</evidence>
<protein>
    <recommendedName>
        <fullName evidence="9">Methylated-DNA--protein-cysteine methyltransferase</fullName>
        <ecNumber evidence="9">2.1.1.63</ecNumber>
    </recommendedName>
    <alternativeName>
        <fullName evidence="9">6-O-methylguanine-DNA methyltransferase</fullName>
        <shortName evidence="9">MGMT</shortName>
    </alternativeName>
    <alternativeName>
        <fullName evidence="9">O-6-methylguanine-DNA-alkyltransferase</fullName>
    </alternativeName>
</protein>
<evidence type="ECO:0000313" key="12">
    <source>
        <dbReference type="EMBL" id="SHI56533.1"/>
    </source>
</evidence>
<dbReference type="PANTHER" id="PTHR10815:SF5">
    <property type="entry name" value="METHYLATED-DNA--PROTEIN-CYSTEINE METHYLTRANSFERASE"/>
    <property type="match status" value="1"/>
</dbReference>
<dbReference type="Proteomes" id="UP000184080">
    <property type="component" value="Unassembled WGS sequence"/>
</dbReference>